<evidence type="ECO:0000256" key="6">
    <source>
        <dbReference type="RuleBase" id="RU003355"/>
    </source>
</evidence>
<dbReference type="InterPro" id="IPR006311">
    <property type="entry name" value="TAT_signal"/>
</dbReference>
<dbReference type="Proteomes" id="UP001595740">
    <property type="component" value="Unassembled WGS sequence"/>
</dbReference>
<sequence>MSQSKSRRMRVHALAAATAVVLSSSLLPASAAGRVDFSGLASAQTHDRFIVKYREGSAERASATTLKRSLDSAATHSGAGRALGLQHLRRLAVGAEVVRSDRKLDRAEAESLMRQLAADPNVEYVEVDRLLQAVLTPNDPQYPQQWGYQDSDAGIRANEAWDTATGTGVVVAVLDTGITSHSDLNGNVIAGYDFVSDATAARDGNGRDANPADQGDWYSAGECGQAVGSNSSWHGTHVAGTVAALTNNGVGVAGTAFNAKVQPVRVLAKCGGSISDIADAITWASGGTVSGIPVNANPAEVINLSLGGGGSCSATMQTAINGAVGRGTTLVIAAGNSNANTSGFTPANCNNVIAVASITSTGQRSSFSNYGALIDIAAPGSSITSTLNAGTTTPGAESYASYNGTSMATPHVAGVVALLQSVAATPKTPAQVESLIKANFRPFPVTPSQTIGPGILDAKRVVDAAGGGGNVSPTANFSFTTSGLTATFTDSSSDSDGTIASRSWNFGDGTTSTATNPSKTYAASGTYTVTLTVTDNGGATNTKTNSVTVSDGSGPQTYSNSADFPVNDNATVDSPITVSGRTGNAPTNASISVNIVHTYRGDLRVDLVAPDGTLYNLHNRTGGSADNLIQTYTRNLSTEALNGSWKLRVNDNANLDTGYINSWSVTF</sequence>
<dbReference type="PROSITE" id="PS50093">
    <property type="entry name" value="PKD"/>
    <property type="match status" value="1"/>
</dbReference>
<dbReference type="EMBL" id="JBHRXK010000007">
    <property type="protein sequence ID" value="MFC3552055.1"/>
    <property type="molecule type" value="Genomic_DNA"/>
</dbReference>
<dbReference type="CDD" id="cd07496">
    <property type="entry name" value="Peptidases_S8_13"/>
    <property type="match status" value="1"/>
</dbReference>
<dbReference type="InterPro" id="IPR015500">
    <property type="entry name" value="Peptidase_S8_subtilisin-rel"/>
</dbReference>
<name>A0ABV7RRR9_9GAMM</name>
<dbReference type="SUPFAM" id="SSF49785">
    <property type="entry name" value="Galactose-binding domain-like"/>
    <property type="match status" value="1"/>
</dbReference>
<dbReference type="Pfam" id="PF00082">
    <property type="entry name" value="Peptidase_S8"/>
    <property type="match status" value="1"/>
</dbReference>
<dbReference type="Gene3D" id="3.40.50.200">
    <property type="entry name" value="Peptidase S8/S53 domain"/>
    <property type="match status" value="1"/>
</dbReference>
<evidence type="ECO:0000256" key="1">
    <source>
        <dbReference type="ARBA" id="ARBA00011073"/>
    </source>
</evidence>
<protein>
    <submittedName>
        <fullName evidence="10">S8 family serine peptidase</fullName>
    </submittedName>
</protein>
<evidence type="ECO:0000256" key="3">
    <source>
        <dbReference type="ARBA" id="ARBA00022801"/>
    </source>
</evidence>
<feature type="domain" description="PKD" evidence="8">
    <location>
        <begin position="469"/>
        <end position="549"/>
    </location>
</feature>
<evidence type="ECO:0000256" key="5">
    <source>
        <dbReference type="PROSITE-ProRule" id="PRU01240"/>
    </source>
</evidence>
<accession>A0ABV7RRR9</accession>
<dbReference type="CDD" id="cd00146">
    <property type="entry name" value="PKD"/>
    <property type="match status" value="1"/>
</dbReference>
<dbReference type="PRINTS" id="PR00723">
    <property type="entry name" value="SUBTILISIN"/>
</dbReference>
<dbReference type="SMART" id="SM00089">
    <property type="entry name" value="PKD"/>
    <property type="match status" value="1"/>
</dbReference>
<dbReference type="InterPro" id="IPR000601">
    <property type="entry name" value="PKD_dom"/>
</dbReference>
<keyword evidence="11" id="KW-1185">Reference proteome</keyword>
<dbReference type="InterPro" id="IPR002884">
    <property type="entry name" value="P_dom"/>
</dbReference>
<keyword evidence="3 5" id="KW-0378">Hydrolase</keyword>
<reference evidence="11" key="1">
    <citation type="journal article" date="2019" name="Int. J. Syst. Evol. Microbiol.">
        <title>The Global Catalogue of Microorganisms (GCM) 10K type strain sequencing project: providing services to taxonomists for standard genome sequencing and annotation.</title>
        <authorList>
            <consortium name="The Broad Institute Genomics Platform"/>
            <consortium name="The Broad Institute Genome Sequencing Center for Infectious Disease"/>
            <person name="Wu L."/>
            <person name="Ma J."/>
        </authorList>
    </citation>
    <scope>NUCLEOTIDE SEQUENCE [LARGE SCALE GENOMIC DNA]</scope>
    <source>
        <strain evidence="11">KCTC 42875</strain>
    </source>
</reference>
<dbReference type="PROSITE" id="PS51829">
    <property type="entry name" value="P_HOMO_B"/>
    <property type="match status" value="1"/>
</dbReference>
<dbReference type="RefSeq" id="WP_386759823.1">
    <property type="nucleotide sequence ID" value="NZ_JBHRXK010000007.1"/>
</dbReference>
<dbReference type="SUPFAM" id="SSF52743">
    <property type="entry name" value="Subtilisin-like"/>
    <property type="match status" value="1"/>
</dbReference>
<dbReference type="PANTHER" id="PTHR43806:SF11">
    <property type="entry name" value="CEREVISIN-RELATED"/>
    <property type="match status" value="1"/>
</dbReference>
<dbReference type="InterPro" id="IPR022398">
    <property type="entry name" value="Peptidase_S8_His-AS"/>
</dbReference>
<comment type="similarity">
    <text evidence="1 5 6">Belongs to the peptidase S8 family.</text>
</comment>
<feature type="active site" description="Charge relay system" evidence="5">
    <location>
        <position position="406"/>
    </location>
</feature>
<evidence type="ECO:0000313" key="10">
    <source>
        <dbReference type="EMBL" id="MFC3552055.1"/>
    </source>
</evidence>
<evidence type="ECO:0000256" key="2">
    <source>
        <dbReference type="ARBA" id="ARBA00022670"/>
    </source>
</evidence>
<dbReference type="InterPro" id="IPR035986">
    <property type="entry name" value="PKD_dom_sf"/>
</dbReference>
<keyword evidence="7" id="KW-0732">Signal</keyword>
<dbReference type="InterPro" id="IPR022409">
    <property type="entry name" value="PKD/Chitinase_dom"/>
</dbReference>
<feature type="signal peptide" evidence="7">
    <location>
        <begin position="1"/>
        <end position="31"/>
    </location>
</feature>
<dbReference type="Pfam" id="PF01483">
    <property type="entry name" value="P_proprotein"/>
    <property type="match status" value="1"/>
</dbReference>
<proteinExistence type="inferred from homology"/>
<dbReference type="InterPro" id="IPR023828">
    <property type="entry name" value="Peptidase_S8_Ser-AS"/>
</dbReference>
<dbReference type="InterPro" id="IPR023827">
    <property type="entry name" value="Peptidase_S8_Asp-AS"/>
</dbReference>
<dbReference type="InterPro" id="IPR000209">
    <property type="entry name" value="Peptidase_S8/S53_dom"/>
</dbReference>
<feature type="chain" id="PRO_5047224425" evidence="7">
    <location>
        <begin position="32"/>
        <end position="667"/>
    </location>
</feature>
<keyword evidence="2 5" id="KW-0645">Protease</keyword>
<dbReference type="Pfam" id="PF18911">
    <property type="entry name" value="PKD_4"/>
    <property type="match status" value="1"/>
</dbReference>
<dbReference type="PROSITE" id="PS51892">
    <property type="entry name" value="SUBTILASE"/>
    <property type="match status" value="1"/>
</dbReference>
<comment type="caution">
    <text evidence="10">The sequence shown here is derived from an EMBL/GenBank/DDBJ whole genome shotgun (WGS) entry which is preliminary data.</text>
</comment>
<feature type="active site" description="Charge relay system" evidence="5">
    <location>
        <position position="175"/>
    </location>
</feature>
<dbReference type="InterPro" id="IPR013783">
    <property type="entry name" value="Ig-like_fold"/>
</dbReference>
<feature type="active site" description="Charge relay system" evidence="5">
    <location>
        <position position="234"/>
    </location>
</feature>
<dbReference type="InterPro" id="IPR036852">
    <property type="entry name" value="Peptidase_S8/S53_dom_sf"/>
</dbReference>
<dbReference type="InterPro" id="IPR050131">
    <property type="entry name" value="Peptidase_S8_subtilisin-like"/>
</dbReference>
<evidence type="ECO:0000256" key="7">
    <source>
        <dbReference type="SAM" id="SignalP"/>
    </source>
</evidence>
<gene>
    <name evidence="10" type="ORF">ACFOLC_13685</name>
</gene>
<dbReference type="PROSITE" id="PS00138">
    <property type="entry name" value="SUBTILASE_SER"/>
    <property type="match status" value="1"/>
</dbReference>
<evidence type="ECO:0000256" key="4">
    <source>
        <dbReference type="ARBA" id="ARBA00022825"/>
    </source>
</evidence>
<dbReference type="InterPro" id="IPR008979">
    <property type="entry name" value="Galactose-bd-like_sf"/>
</dbReference>
<dbReference type="PROSITE" id="PS00137">
    <property type="entry name" value="SUBTILASE_HIS"/>
    <property type="match status" value="1"/>
</dbReference>
<keyword evidence="4 5" id="KW-0720">Serine protease</keyword>
<dbReference type="InterPro" id="IPR034176">
    <property type="entry name" value="Peptidases_S8_13"/>
</dbReference>
<evidence type="ECO:0000259" key="8">
    <source>
        <dbReference type="PROSITE" id="PS50093"/>
    </source>
</evidence>
<dbReference type="SUPFAM" id="SSF49299">
    <property type="entry name" value="PKD domain"/>
    <property type="match status" value="1"/>
</dbReference>
<evidence type="ECO:0000313" key="11">
    <source>
        <dbReference type="Proteomes" id="UP001595740"/>
    </source>
</evidence>
<organism evidence="10 11">
    <name type="scientific">Lysobacter cavernae</name>
    <dbReference type="NCBI Taxonomy" id="1685901"/>
    <lineage>
        <taxon>Bacteria</taxon>
        <taxon>Pseudomonadati</taxon>
        <taxon>Pseudomonadota</taxon>
        <taxon>Gammaproteobacteria</taxon>
        <taxon>Lysobacterales</taxon>
        <taxon>Lysobacteraceae</taxon>
        <taxon>Lysobacter</taxon>
    </lineage>
</organism>
<dbReference type="Gene3D" id="2.60.40.10">
    <property type="entry name" value="Immunoglobulins"/>
    <property type="match status" value="1"/>
</dbReference>
<dbReference type="PANTHER" id="PTHR43806">
    <property type="entry name" value="PEPTIDASE S8"/>
    <property type="match status" value="1"/>
</dbReference>
<dbReference type="PROSITE" id="PS51318">
    <property type="entry name" value="TAT"/>
    <property type="match status" value="1"/>
</dbReference>
<evidence type="ECO:0000259" key="9">
    <source>
        <dbReference type="PROSITE" id="PS51829"/>
    </source>
</evidence>
<dbReference type="PROSITE" id="PS00136">
    <property type="entry name" value="SUBTILASE_ASP"/>
    <property type="match status" value="1"/>
</dbReference>
<dbReference type="Gene3D" id="2.60.120.260">
    <property type="entry name" value="Galactose-binding domain-like"/>
    <property type="match status" value="1"/>
</dbReference>
<feature type="domain" description="P/Homo B" evidence="9">
    <location>
        <begin position="553"/>
        <end position="667"/>
    </location>
</feature>